<name>A0AA36FFN5_OCTVU</name>
<keyword evidence="3" id="KW-1185">Reference proteome</keyword>
<feature type="transmembrane region" description="Helical" evidence="1">
    <location>
        <begin position="109"/>
        <end position="128"/>
    </location>
</feature>
<dbReference type="AlphaFoldDB" id="A0AA36FFN5"/>
<reference evidence="2" key="1">
    <citation type="submission" date="2023-08" db="EMBL/GenBank/DDBJ databases">
        <authorList>
            <person name="Alioto T."/>
            <person name="Alioto T."/>
            <person name="Gomez Garrido J."/>
        </authorList>
    </citation>
    <scope>NUCLEOTIDE SEQUENCE</scope>
</reference>
<keyword evidence="1" id="KW-0472">Membrane</keyword>
<dbReference type="EMBL" id="OX597832">
    <property type="protein sequence ID" value="CAI9736700.1"/>
    <property type="molecule type" value="Genomic_DNA"/>
</dbReference>
<protein>
    <submittedName>
        <fullName evidence="2">Uncharacterized protein</fullName>
    </submittedName>
</protein>
<evidence type="ECO:0000256" key="1">
    <source>
        <dbReference type="SAM" id="Phobius"/>
    </source>
</evidence>
<organism evidence="2 3">
    <name type="scientific">Octopus vulgaris</name>
    <name type="common">Common octopus</name>
    <dbReference type="NCBI Taxonomy" id="6645"/>
    <lineage>
        <taxon>Eukaryota</taxon>
        <taxon>Metazoa</taxon>
        <taxon>Spiralia</taxon>
        <taxon>Lophotrochozoa</taxon>
        <taxon>Mollusca</taxon>
        <taxon>Cephalopoda</taxon>
        <taxon>Coleoidea</taxon>
        <taxon>Octopodiformes</taxon>
        <taxon>Octopoda</taxon>
        <taxon>Incirrata</taxon>
        <taxon>Octopodidae</taxon>
        <taxon>Octopus</taxon>
    </lineage>
</organism>
<feature type="transmembrane region" description="Helical" evidence="1">
    <location>
        <begin position="82"/>
        <end position="103"/>
    </location>
</feature>
<dbReference type="Proteomes" id="UP001162480">
    <property type="component" value="Chromosome 19"/>
</dbReference>
<gene>
    <name evidence="2" type="ORF">OCTVUL_1B008171</name>
</gene>
<sequence>MGVDTVICINIDIDKIFKCSKPYTVPTCWSLVFSYPIQNIKAIIFTDSELLLLKYSENVSELLSRQNVVDIPYSILVQLFTLYFRFGASFMSFVIIIIFRMYSIYESQPFLGVCFFHCDNMVILFDFYQRRIIRKDCGRNSQLNVTPYLISASLDVKFRYHWNQLSLSLK</sequence>
<evidence type="ECO:0000313" key="2">
    <source>
        <dbReference type="EMBL" id="CAI9736700.1"/>
    </source>
</evidence>
<evidence type="ECO:0000313" key="3">
    <source>
        <dbReference type="Proteomes" id="UP001162480"/>
    </source>
</evidence>
<keyword evidence="1" id="KW-0812">Transmembrane</keyword>
<proteinExistence type="predicted"/>
<keyword evidence="1" id="KW-1133">Transmembrane helix</keyword>
<accession>A0AA36FFN5</accession>